<keyword evidence="4" id="KW-0418">Kinase</keyword>
<evidence type="ECO:0000259" key="10">
    <source>
        <dbReference type="PROSITE" id="PS50011"/>
    </source>
</evidence>
<evidence type="ECO:0000256" key="5">
    <source>
        <dbReference type="ARBA" id="ARBA00022840"/>
    </source>
</evidence>
<dbReference type="GO" id="GO:0004708">
    <property type="term" value="F:MAP kinase kinase activity"/>
    <property type="evidence" value="ECO:0007669"/>
    <property type="project" value="UniProtKB-EC"/>
</dbReference>
<dbReference type="InterPro" id="IPR017441">
    <property type="entry name" value="Protein_kinase_ATP_BS"/>
</dbReference>
<evidence type="ECO:0000313" key="11">
    <source>
        <dbReference type="EMBL" id="KAG0473816.1"/>
    </source>
</evidence>
<dbReference type="FunFam" id="3.30.200.20:FF:000265">
    <property type="entry name" value="Mitogen-activated protein kinase kinase 6"/>
    <property type="match status" value="1"/>
</dbReference>
<dbReference type="EMBL" id="JADCNL010000007">
    <property type="protein sequence ID" value="KAG0473816.1"/>
    <property type="molecule type" value="Genomic_DNA"/>
</dbReference>
<keyword evidence="3 8" id="KW-0547">Nucleotide-binding</keyword>
<reference evidence="11 12" key="1">
    <citation type="journal article" date="2020" name="Nat. Food">
        <title>A phased Vanilla planifolia genome enables genetic improvement of flavour and production.</title>
        <authorList>
            <person name="Hasing T."/>
            <person name="Tang H."/>
            <person name="Brym M."/>
            <person name="Khazi F."/>
            <person name="Huang T."/>
            <person name="Chambers A.H."/>
        </authorList>
    </citation>
    <scope>NUCLEOTIDE SEQUENCE [LARGE SCALE GENOMIC DNA]</scope>
    <source>
        <tissue evidence="11">Leaf</tissue>
    </source>
</reference>
<dbReference type="PROSITE" id="PS50011">
    <property type="entry name" value="PROTEIN_KINASE_DOM"/>
    <property type="match status" value="1"/>
</dbReference>
<keyword evidence="12" id="KW-1185">Reference proteome</keyword>
<organism evidence="11 12">
    <name type="scientific">Vanilla planifolia</name>
    <name type="common">Vanilla</name>
    <dbReference type="NCBI Taxonomy" id="51239"/>
    <lineage>
        <taxon>Eukaryota</taxon>
        <taxon>Viridiplantae</taxon>
        <taxon>Streptophyta</taxon>
        <taxon>Embryophyta</taxon>
        <taxon>Tracheophyta</taxon>
        <taxon>Spermatophyta</taxon>
        <taxon>Magnoliopsida</taxon>
        <taxon>Liliopsida</taxon>
        <taxon>Asparagales</taxon>
        <taxon>Orchidaceae</taxon>
        <taxon>Vanilloideae</taxon>
        <taxon>Vanilleae</taxon>
        <taxon>Vanilla</taxon>
    </lineage>
</organism>
<dbReference type="PANTHER" id="PTHR48013:SF32">
    <property type="entry name" value="MITOGEN-ACTIVATED PROTEIN KINASE KINASE 2-LIKE"/>
    <property type="match status" value="1"/>
</dbReference>
<gene>
    <name evidence="11" type="ORF">HPP92_015673</name>
</gene>
<dbReference type="PANTHER" id="PTHR48013">
    <property type="entry name" value="DUAL SPECIFICITY MITOGEN-ACTIVATED PROTEIN KINASE KINASE 5-RELATED"/>
    <property type="match status" value="1"/>
</dbReference>
<dbReference type="InterPro" id="IPR011009">
    <property type="entry name" value="Kinase-like_dom_sf"/>
</dbReference>
<protein>
    <recommendedName>
        <fullName evidence="7">mitogen-activated protein kinase kinase</fullName>
        <ecNumber evidence="7">2.7.12.2</ecNumber>
    </recommendedName>
</protein>
<dbReference type="SMART" id="SM00220">
    <property type="entry name" value="S_TKc"/>
    <property type="match status" value="1"/>
</dbReference>
<dbReference type="Gene3D" id="3.30.200.20">
    <property type="entry name" value="Phosphorylase Kinase, domain 1"/>
    <property type="match status" value="1"/>
</dbReference>
<sequence>MKTKKPLRQLNLAVPSQEKPVTDFLTASGTFQDGDLLLNKQGVRLISEASGSQTTDVKDMDMQFTMEDFEAVKVIGKGSGGVVQLVRHKFTGTFFALKGIQMNIQETVRKQIVQEIKINQASQCPHVVVCYHSFYHNGIISLVLEYMDRGSLADIIKQVKTILEPYLSVLCKQVLKGLVYLHRERYVIHRDIKPSNLLVNHKGEVKITDFGVSAVLASSMGQRDTFVGTFNYMAIENEESPLSFYELLQSIVEEDPPSAPSDQFSPEFCSFISACIQKDPVQRMSSLELLSHPFIKKFEDKDIDLGMLVANLEPPVKLMV</sequence>
<dbReference type="PROSITE" id="PS00107">
    <property type="entry name" value="PROTEIN_KINASE_ATP"/>
    <property type="match status" value="1"/>
</dbReference>
<dbReference type="PROSITE" id="PS00108">
    <property type="entry name" value="PROTEIN_KINASE_ST"/>
    <property type="match status" value="1"/>
</dbReference>
<keyword evidence="2" id="KW-0808">Transferase</keyword>
<evidence type="ECO:0000313" key="12">
    <source>
        <dbReference type="Proteomes" id="UP000636800"/>
    </source>
</evidence>
<dbReference type="Proteomes" id="UP000636800">
    <property type="component" value="Chromosome 7"/>
</dbReference>
<proteinExistence type="inferred from homology"/>
<feature type="domain" description="Protein kinase" evidence="10">
    <location>
        <begin position="69"/>
        <end position="295"/>
    </location>
</feature>
<evidence type="ECO:0000256" key="3">
    <source>
        <dbReference type="ARBA" id="ARBA00022741"/>
    </source>
</evidence>
<evidence type="ECO:0000256" key="9">
    <source>
        <dbReference type="RuleBase" id="RU000304"/>
    </source>
</evidence>
<evidence type="ECO:0000256" key="7">
    <source>
        <dbReference type="ARBA" id="ARBA00038999"/>
    </source>
</evidence>
<accession>A0A835UW14</accession>
<evidence type="ECO:0000256" key="2">
    <source>
        <dbReference type="ARBA" id="ARBA00022679"/>
    </source>
</evidence>
<comment type="caution">
    <text evidence="11">The sequence shown here is derived from an EMBL/GenBank/DDBJ whole genome shotgun (WGS) entry which is preliminary data.</text>
</comment>
<dbReference type="SUPFAM" id="SSF56112">
    <property type="entry name" value="Protein kinase-like (PK-like)"/>
    <property type="match status" value="1"/>
</dbReference>
<dbReference type="Pfam" id="PF00069">
    <property type="entry name" value="Pkinase"/>
    <property type="match status" value="1"/>
</dbReference>
<dbReference type="InterPro" id="IPR000719">
    <property type="entry name" value="Prot_kinase_dom"/>
</dbReference>
<evidence type="ECO:0000256" key="6">
    <source>
        <dbReference type="ARBA" id="ARBA00038035"/>
    </source>
</evidence>
<feature type="binding site" evidence="8">
    <location>
        <position position="98"/>
    </location>
    <ligand>
        <name>ATP</name>
        <dbReference type="ChEBI" id="CHEBI:30616"/>
    </ligand>
</feature>
<keyword evidence="1 9" id="KW-0723">Serine/threonine-protein kinase</keyword>
<name>A0A835UW14_VANPL</name>
<dbReference type="AlphaFoldDB" id="A0A835UW14"/>
<evidence type="ECO:0000256" key="8">
    <source>
        <dbReference type="PROSITE-ProRule" id="PRU10141"/>
    </source>
</evidence>
<comment type="similarity">
    <text evidence="6">Belongs to the protein kinase superfamily. STE Ser/Thr protein kinase family. MAP kinase kinase subfamily.</text>
</comment>
<dbReference type="GO" id="GO:0004674">
    <property type="term" value="F:protein serine/threonine kinase activity"/>
    <property type="evidence" value="ECO:0007669"/>
    <property type="project" value="UniProtKB-KW"/>
</dbReference>
<keyword evidence="5 8" id="KW-0067">ATP-binding</keyword>
<evidence type="ECO:0000256" key="4">
    <source>
        <dbReference type="ARBA" id="ARBA00022777"/>
    </source>
</evidence>
<dbReference type="EC" id="2.7.12.2" evidence="7"/>
<dbReference type="GO" id="GO:0005524">
    <property type="term" value="F:ATP binding"/>
    <property type="evidence" value="ECO:0007669"/>
    <property type="project" value="UniProtKB-UniRule"/>
</dbReference>
<evidence type="ECO:0000256" key="1">
    <source>
        <dbReference type="ARBA" id="ARBA00022527"/>
    </source>
</evidence>
<dbReference type="CDD" id="cd06623">
    <property type="entry name" value="PKc_MAPKK_plant_like"/>
    <property type="match status" value="1"/>
</dbReference>
<dbReference type="Gene3D" id="1.10.510.10">
    <property type="entry name" value="Transferase(Phosphotransferase) domain 1"/>
    <property type="match status" value="2"/>
</dbReference>
<dbReference type="GO" id="GO:0051707">
    <property type="term" value="P:response to other organism"/>
    <property type="evidence" value="ECO:0007669"/>
    <property type="project" value="UniProtKB-ARBA"/>
</dbReference>
<dbReference type="InterPro" id="IPR008271">
    <property type="entry name" value="Ser/Thr_kinase_AS"/>
</dbReference>